<organism evidence="2 3">
    <name type="scientific">Apiospora aurea</name>
    <dbReference type="NCBI Taxonomy" id="335848"/>
    <lineage>
        <taxon>Eukaryota</taxon>
        <taxon>Fungi</taxon>
        <taxon>Dikarya</taxon>
        <taxon>Ascomycota</taxon>
        <taxon>Pezizomycotina</taxon>
        <taxon>Sordariomycetes</taxon>
        <taxon>Xylariomycetidae</taxon>
        <taxon>Amphisphaeriales</taxon>
        <taxon>Apiosporaceae</taxon>
        <taxon>Apiospora</taxon>
    </lineage>
</organism>
<feature type="chain" id="PRO_5047048807" evidence="1">
    <location>
        <begin position="30"/>
        <end position="139"/>
    </location>
</feature>
<name>A0ABR1PXK0_9PEZI</name>
<dbReference type="EMBL" id="JAQQWE010000009">
    <property type="protein sequence ID" value="KAK7941556.1"/>
    <property type="molecule type" value="Genomic_DNA"/>
</dbReference>
<sequence>MSTPPASARVNRLWFSTVILLLWRHPTQTRTDQCLASQFWHIAPERRQLYAQYVERGTLAFTGSPRTLRSTKKETAESMLEAVDFPRMKTPVIMARLGDRLPKLGKSVVESILFDPHGRHVGRDQIHRDLRQIECREEI</sequence>
<feature type="signal peptide" evidence="1">
    <location>
        <begin position="1"/>
        <end position="29"/>
    </location>
</feature>
<dbReference type="Proteomes" id="UP001391051">
    <property type="component" value="Unassembled WGS sequence"/>
</dbReference>
<proteinExistence type="predicted"/>
<accession>A0ABR1PXK0</accession>
<dbReference type="GeneID" id="92083227"/>
<reference evidence="2 3" key="1">
    <citation type="submission" date="2023-01" db="EMBL/GenBank/DDBJ databases">
        <title>Analysis of 21 Apiospora genomes using comparative genomics revels a genus with tremendous synthesis potential of carbohydrate active enzymes and secondary metabolites.</title>
        <authorList>
            <person name="Sorensen T."/>
        </authorList>
    </citation>
    <scope>NUCLEOTIDE SEQUENCE [LARGE SCALE GENOMIC DNA]</scope>
    <source>
        <strain evidence="2 3">CBS 24483</strain>
    </source>
</reference>
<keyword evidence="1" id="KW-0732">Signal</keyword>
<dbReference type="RefSeq" id="XP_066694308.1">
    <property type="nucleotide sequence ID" value="XM_066850165.1"/>
</dbReference>
<evidence type="ECO:0000256" key="1">
    <source>
        <dbReference type="SAM" id="SignalP"/>
    </source>
</evidence>
<protein>
    <submittedName>
        <fullName evidence="2">Uncharacterized protein</fullName>
    </submittedName>
</protein>
<evidence type="ECO:0000313" key="2">
    <source>
        <dbReference type="EMBL" id="KAK7941556.1"/>
    </source>
</evidence>
<evidence type="ECO:0000313" key="3">
    <source>
        <dbReference type="Proteomes" id="UP001391051"/>
    </source>
</evidence>
<gene>
    <name evidence="2" type="ORF">PG986_013943</name>
</gene>
<keyword evidence="3" id="KW-1185">Reference proteome</keyword>
<comment type="caution">
    <text evidence="2">The sequence shown here is derived from an EMBL/GenBank/DDBJ whole genome shotgun (WGS) entry which is preliminary data.</text>
</comment>